<protein>
    <submittedName>
        <fullName evidence="2">Uncharacterized protein</fullName>
    </submittedName>
</protein>
<dbReference type="EMBL" id="KV878245">
    <property type="protein sequence ID" value="OJZ83742.1"/>
    <property type="molecule type" value="Genomic_DNA"/>
</dbReference>
<proteinExistence type="predicted"/>
<name>A0A1M3TAF2_ASPLC</name>
<evidence type="ECO:0000313" key="2">
    <source>
        <dbReference type="EMBL" id="OJZ83742.1"/>
    </source>
</evidence>
<gene>
    <name evidence="2" type="ORF">ASPFODRAFT_49179</name>
</gene>
<dbReference type="Proteomes" id="UP000184063">
    <property type="component" value="Unassembled WGS sequence"/>
</dbReference>
<evidence type="ECO:0000313" key="3">
    <source>
        <dbReference type="Proteomes" id="UP000184063"/>
    </source>
</evidence>
<dbReference type="VEuPathDB" id="FungiDB:ASPFODRAFT_49179"/>
<reference evidence="3" key="1">
    <citation type="journal article" date="2017" name="Genome Biol.">
        <title>Comparative genomics reveals high biological diversity and specific adaptations in the industrially and medically important fungal genus Aspergillus.</title>
        <authorList>
            <person name="de Vries R.P."/>
            <person name="Riley R."/>
            <person name="Wiebenga A."/>
            <person name="Aguilar-Osorio G."/>
            <person name="Amillis S."/>
            <person name="Uchima C.A."/>
            <person name="Anderluh G."/>
            <person name="Asadollahi M."/>
            <person name="Askin M."/>
            <person name="Barry K."/>
            <person name="Battaglia E."/>
            <person name="Bayram O."/>
            <person name="Benocci T."/>
            <person name="Braus-Stromeyer S.A."/>
            <person name="Caldana C."/>
            <person name="Canovas D."/>
            <person name="Cerqueira G.C."/>
            <person name="Chen F."/>
            <person name="Chen W."/>
            <person name="Choi C."/>
            <person name="Clum A."/>
            <person name="Dos Santos R.A."/>
            <person name="Damasio A.R."/>
            <person name="Diallinas G."/>
            <person name="Emri T."/>
            <person name="Fekete E."/>
            <person name="Flipphi M."/>
            <person name="Freyberg S."/>
            <person name="Gallo A."/>
            <person name="Gournas C."/>
            <person name="Habgood R."/>
            <person name="Hainaut M."/>
            <person name="Harispe M.L."/>
            <person name="Henrissat B."/>
            <person name="Hilden K.S."/>
            <person name="Hope R."/>
            <person name="Hossain A."/>
            <person name="Karabika E."/>
            <person name="Karaffa L."/>
            <person name="Karanyi Z."/>
            <person name="Krasevec N."/>
            <person name="Kuo A."/>
            <person name="Kusch H."/>
            <person name="LaButti K."/>
            <person name="Lagendijk E.L."/>
            <person name="Lapidus A."/>
            <person name="Levasseur A."/>
            <person name="Lindquist E."/>
            <person name="Lipzen A."/>
            <person name="Logrieco A.F."/>
            <person name="MacCabe A."/>
            <person name="Maekelae M.R."/>
            <person name="Malavazi I."/>
            <person name="Melin P."/>
            <person name="Meyer V."/>
            <person name="Mielnichuk N."/>
            <person name="Miskei M."/>
            <person name="Molnar A.P."/>
            <person name="Mule G."/>
            <person name="Ngan C.Y."/>
            <person name="Orejas M."/>
            <person name="Orosz E."/>
            <person name="Ouedraogo J.P."/>
            <person name="Overkamp K.M."/>
            <person name="Park H.-S."/>
            <person name="Perrone G."/>
            <person name="Piumi F."/>
            <person name="Punt P.J."/>
            <person name="Ram A.F."/>
            <person name="Ramon A."/>
            <person name="Rauscher S."/>
            <person name="Record E."/>
            <person name="Riano-Pachon D.M."/>
            <person name="Robert V."/>
            <person name="Roehrig J."/>
            <person name="Ruller R."/>
            <person name="Salamov A."/>
            <person name="Salih N.S."/>
            <person name="Samson R.A."/>
            <person name="Sandor E."/>
            <person name="Sanguinetti M."/>
            <person name="Schuetze T."/>
            <person name="Sepcic K."/>
            <person name="Shelest E."/>
            <person name="Sherlock G."/>
            <person name="Sophianopoulou V."/>
            <person name="Squina F.M."/>
            <person name="Sun H."/>
            <person name="Susca A."/>
            <person name="Todd R.B."/>
            <person name="Tsang A."/>
            <person name="Unkles S.E."/>
            <person name="van de Wiele N."/>
            <person name="van Rossen-Uffink D."/>
            <person name="Oliveira J.V."/>
            <person name="Vesth T.C."/>
            <person name="Visser J."/>
            <person name="Yu J.-H."/>
            <person name="Zhou M."/>
            <person name="Andersen M.R."/>
            <person name="Archer D.B."/>
            <person name="Baker S.E."/>
            <person name="Benoit I."/>
            <person name="Brakhage A.A."/>
            <person name="Braus G.H."/>
            <person name="Fischer R."/>
            <person name="Frisvad J.C."/>
            <person name="Goldman G.H."/>
            <person name="Houbraken J."/>
            <person name="Oakley B."/>
            <person name="Pocsi I."/>
            <person name="Scazzocchio C."/>
            <person name="Seiboth B."/>
            <person name="vanKuyk P.A."/>
            <person name="Wortman J."/>
            <person name="Dyer P.S."/>
            <person name="Grigoriev I.V."/>
        </authorList>
    </citation>
    <scope>NUCLEOTIDE SEQUENCE [LARGE SCALE GENOMIC DNA]</scope>
    <source>
        <strain evidence="3">CBS 106.47</strain>
    </source>
</reference>
<dbReference type="AlphaFoldDB" id="A0A1M3TAF2"/>
<accession>A0A1M3TAF2</accession>
<feature type="region of interest" description="Disordered" evidence="1">
    <location>
        <begin position="1"/>
        <end position="23"/>
    </location>
</feature>
<evidence type="ECO:0000256" key="1">
    <source>
        <dbReference type="SAM" id="MobiDB-lite"/>
    </source>
</evidence>
<sequence length="61" mass="6270">MGRVLLRTACPPGEKRSTGGGGSLNLCLTSPSDAPPAEGLHLSELLMIFSSRIRNGAAAAY</sequence>
<organism evidence="2 3">
    <name type="scientific">Aspergillus luchuensis (strain CBS 106.47)</name>
    <dbReference type="NCBI Taxonomy" id="1137211"/>
    <lineage>
        <taxon>Eukaryota</taxon>
        <taxon>Fungi</taxon>
        <taxon>Dikarya</taxon>
        <taxon>Ascomycota</taxon>
        <taxon>Pezizomycotina</taxon>
        <taxon>Eurotiomycetes</taxon>
        <taxon>Eurotiomycetidae</taxon>
        <taxon>Eurotiales</taxon>
        <taxon>Aspergillaceae</taxon>
        <taxon>Aspergillus</taxon>
        <taxon>Aspergillus subgen. Circumdati</taxon>
    </lineage>
</organism>